<dbReference type="PANTHER" id="PTHR45527:SF1">
    <property type="entry name" value="FATTY ACID SYNTHASE"/>
    <property type="match status" value="1"/>
</dbReference>
<feature type="non-terminal residue" evidence="3">
    <location>
        <position position="1"/>
    </location>
</feature>
<dbReference type="Gene3D" id="3.30.559.30">
    <property type="entry name" value="Nonribosomal peptide synthetase, condensation domain"/>
    <property type="match status" value="1"/>
</dbReference>
<dbReference type="Proteomes" id="UP001238603">
    <property type="component" value="Unassembled WGS sequence"/>
</dbReference>
<dbReference type="CDD" id="cd19531">
    <property type="entry name" value="LCL_NRPS-like"/>
    <property type="match status" value="1"/>
</dbReference>
<dbReference type="SUPFAM" id="SSF56801">
    <property type="entry name" value="Acetyl-CoA synthetase-like"/>
    <property type="match status" value="1"/>
</dbReference>
<evidence type="ECO:0000259" key="2">
    <source>
        <dbReference type="Pfam" id="PF00668"/>
    </source>
</evidence>
<proteinExistence type="predicted"/>
<dbReference type="EMBL" id="JASVDS010000019">
    <property type="protein sequence ID" value="MDL5034721.1"/>
    <property type="molecule type" value="Genomic_DNA"/>
</dbReference>
<feature type="non-terminal residue" evidence="3">
    <location>
        <position position="414"/>
    </location>
</feature>
<gene>
    <name evidence="3" type="ORF">QRD43_22655</name>
</gene>
<dbReference type="PANTHER" id="PTHR45527">
    <property type="entry name" value="NONRIBOSOMAL PEPTIDE SYNTHETASE"/>
    <property type="match status" value="1"/>
</dbReference>
<evidence type="ECO:0000259" key="1">
    <source>
        <dbReference type="Pfam" id="PF00501"/>
    </source>
</evidence>
<dbReference type="SUPFAM" id="SSF52777">
    <property type="entry name" value="CoA-dependent acyltransferases"/>
    <property type="match status" value="2"/>
</dbReference>
<comment type="caution">
    <text evidence="3">The sequence shown here is derived from an EMBL/GenBank/DDBJ whole genome shotgun (WGS) entry which is preliminary data.</text>
</comment>
<dbReference type="Gene3D" id="3.30.559.10">
    <property type="entry name" value="Chloramphenicol acetyltransferase-like domain"/>
    <property type="match status" value="1"/>
</dbReference>
<name>A0ABT7LTA7_9BURK</name>
<dbReference type="InterPro" id="IPR001242">
    <property type="entry name" value="Condensation_dom"/>
</dbReference>
<dbReference type="Pfam" id="PF00501">
    <property type="entry name" value="AMP-binding"/>
    <property type="match status" value="1"/>
</dbReference>
<dbReference type="Gene3D" id="3.40.50.12780">
    <property type="entry name" value="N-terminal domain of ligase-like"/>
    <property type="match status" value="1"/>
</dbReference>
<feature type="domain" description="AMP-dependent synthetase/ligase" evidence="1">
    <location>
        <begin position="347"/>
        <end position="414"/>
    </location>
</feature>
<accession>A0ABT7LTA7</accession>
<reference evidence="3 4" key="1">
    <citation type="submission" date="2023-06" db="EMBL/GenBank/DDBJ databases">
        <title>Pelomonas sp. APW6 16S ribosomal RNA gene genome sequencing and assembly.</title>
        <authorList>
            <person name="Woo H."/>
        </authorList>
    </citation>
    <scope>NUCLEOTIDE SEQUENCE [LARGE SCALE GENOMIC DNA]</scope>
    <source>
        <strain evidence="3 4">APW6</strain>
    </source>
</reference>
<dbReference type="InterPro" id="IPR042099">
    <property type="entry name" value="ANL_N_sf"/>
</dbReference>
<evidence type="ECO:0000313" key="3">
    <source>
        <dbReference type="EMBL" id="MDL5034721.1"/>
    </source>
</evidence>
<organism evidence="3 4">
    <name type="scientific">Roseateles subflavus</name>
    <dbReference type="NCBI Taxonomy" id="3053353"/>
    <lineage>
        <taxon>Bacteria</taxon>
        <taxon>Pseudomonadati</taxon>
        <taxon>Pseudomonadota</taxon>
        <taxon>Betaproteobacteria</taxon>
        <taxon>Burkholderiales</taxon>
        <taxon>Sphaerotilaceae</taxon>
        <taxon>Roseateles</taxon>
    </lineage>
</organism>
<dbReference type="InterPro" id="IPR000873">
    <property type="entry name" value="AMP-dep_synth/lig_dom"/>
</dbReference>
<protein>
    <submittedName>
        <fullName evidence="3">Condensation domain-containing protein</fullName>
    </submittedName>
</protein>
<dbReference type="InterPro" id="IPR023213">
    <property type="entry name" value="CAT-like_dom_sf"/>
</dbReference>
<dbReference type="Pfam" id="PF00668">
    <property type="entry name" value="Condensation"/>
    <property type="match status" value="1"/>
</dbReference>
<evidence type="ECO:0000313" key="4">
    <source>
        <dbReference type="Proteomes" id="UP001238603"/>
    </source>
</evidence>
<keyword evidence="4" id="KW-1185">Reference proteome</keyword>
<feature type="domain" description="Condensation" evidence="2">
    <location>
        <begin position="3"/>
        <end position="324"/>
    </location>
</feature>
<dbReference type="RefSeq" id="WP_285984791.1">
    <property type="nucleotide sequence ID" value="NZ_JASVDS010000019.1"/>
</dbReference>
<sequence>TSQVLVLTLHHLVADGWSIDVLWQELQAQYSAAVAQPARRAELAPLPLQYGDYAMWQRRWMQGEALSAQARYWQHTLGDAPQRLELPTDRPRPAEQSLQGARVALHLDEALSAQLKAYAQRHGVTLFMLLLGAWGVLLSRWSGQAEVVIGTPVANRSRRELEGLIGLFVNTLALRLPPVDELPAHRWLQQLREHVLQAQRHQDLPFEQVVELLKPERSLAYTPLFQVMFAWQGAVAQSWQLPGLRLQGLQTPHAVAKFDLTLELMEAQGCIVGHLEYATALFDQRTIERRVHNLEQLLRAWVAPAQDATAVAALPLLSPQEQAQVQQWRQEAQQPLVGPEDVLARVQARAQETPEAIALEQGDQRLSYAQLLAQTQALGGWLASQGVGEEDRVAVCVPRSMAWVQALLGVWQAG</sequence>